<dbReference type="PROSITE" id="PS50109">
    <property type="entry name" value="HIS_KIN"/>
    <property type="match status" value="1"/>
</dbReference>
<dbReference type="PANTHER" id="PTHR44936:SF10">
    <property type="entry name" value="SENSOR PROTEIN RSTB"/>
    <property type="match status" value="1"/>
</dbReference>
<keyword evidence="7" id="KW-0812">Transmembrane</keyword>
<dbReference type="EMBL" id="QFQI01000006">
    <property type="protein sequence ID" value="PZQ60158.1"/>
    <property type="molecule type" value="Genomic_DNA"/>
</dbReference>
<dbReference type="InterPro" id="IPR005467">
    <property type="entry name" value="His_kinase_dom"/>
</dbReference>
<evidence type="ECO:0000256" key="5">
    <source>
        <dbReference type="ARBA" id="ARBA00022777"/>
    </source>
</evidence>
<keyword evidence="4" id="KW-0547">Nucleotide-binding</keyword>
<feature type="domain" description="Histidine kinase" evidence="8">
    <location>
        <begin position="169"/>
        <end position="375"/>
    </location>
</feature>
<keyword evidence="7" id="KW-0472">Membrane</keyword>
<dbReference type="InterPro" id="IPR036890">
    <property type="entry name" value="HATPase_C_sf"/>
</dbReference>
<reference evidence="9 10" key="1">
    <citation type="submission" date="2017-08" db="EMBL/GenBank/DDBJ databases">
        <title>Infants hospitalized years apart are colonized by the same room-sourced microbial strains.</title>
        <authorList>
            <person name="Brooks B."/>
            <person name="Olm M.R."/>
            <person name="Firek B.A."/>
            <person name="Baker R."/>
            <person name="Thomas B.C."/>
            <person name="Morowitz M.J."/>
            <person name="Banfield J.F."/>
        </authorList>
    </citation>
    <scope>NUCLEOTIDE SEQUENCE [LARGE SCALE GENOMIC DNA]</scope>
    <source>
        <strain evidence="9">S2_005_001_R1_22</strain>
    </source>
</reference>
<evidence type="ECO:0000313" key="10">
    <source>
        <dbReference type="Proteomes" id="UP000249229"/>
    </source>
</evidence>
<dbReference type="InterPro" id="IPR050980">
    <property type="entry name" value="2C_sensor_his_kinase"/>
</dbReference>
<dbReference type="GO" id="GO:0005524">
    <property type="term" value="F:ATP binding"/>
    <property type="evidence" value="ECO:0007669"/>
    <property type="project" value="UniProtKB-KW"/>
</dbReference>
<feature type="transmembrane region" description="Helical" evidence="7">
    <location>
        <begin position="34"/>
        <end position="53"/>
    </location>
</feature>
<dbReference type="PROSITE" id="PS51257">
    <property type="entry name" value="PROKAR_LIPOPROTEIN"/>
    <property type="match status" value="1"/>
</dbReference>
<evidence type="ECO:0000256" key="1">
    <source>
        <dbReference type="ARBA" id="ARBA00000085"/>
    </source>
</evidence>
<organism evidence="9 10">
    <name type="scientific">Sphingomonas taxi</name>
    <dbReference type="NCBI Taxonomy" id="1549858"/>
    <lineage>
        <taxon>Bacteria</taxon>
        <taxon>Pseudomonadati</taxon>
        <taxon>Pseudomonadota</taxon>
        <taxon>Alphaproteobacteria</taxon>
        <taxon>Sphingomonadales</taxon>
        <taxon>Sphingomonadaceae</taxon>
        <taxon>Sphingomonas</taxon>
    </lineage>
</organism>
<keyword evidence="7" id="KW-1133">Transmembrane helix</keyword>
<evidence type="ECO:0000313" key="9">
    <source>
        <dbReference type="EMBL" id="PZQ60158.1"/>
    </source>
</evidence>
<comment type="caution">
    <text evidence="9">The sequence shown here is derived from an EMBL/GenBank/DDBJ whole genome shotgun (WGS) entry which is preliminary data.</text>
</comment>
<evidence type="ECO:0000256" key="6">
    <source>
        <dbReference type="ARBA" id="ARBA00022840"/>
    </source>
</evidence>
<dbReference type="InterPro" id="IPR003594">
    <property type="entry name" value="HATPase_dom"/>
</dbReference>
<evidence type="ECO:0000256" key="4">
    <source>
        <dbReference type="ARBA" id="ARBA00022741"/>
    </source>
</evidence>
<dbReference type="AlphaFoldDB" id="A0A2W5P6G1"/>
<evidence type="ECO:0000259" key="8">
    <source>
        <dbReference type="PROSITE" id="PS50109"/>
    </source>
</evidence>
<accession>A0A2W5P6G1</accession>
<protein>
    <recommendedName>
        <fullName evidence="2">histidine kinase</fullName>
        <ecNumber evidence="2">2.7.13.3</ecNumber>
    </recommendedName>
</protein>
<keyword evidence="3" id="KW-0808">Transferase</keyword>
<keyword evidence="5" id="KW-0418">Kinase</keyword>
<keyword evidence="6 9" id="KW-0067">ATP-binding</keyword>
<dbReference type="SMART" id="SM00387">
    <property type="entry name" value="HATPase_c"/>
    <property type="match status" value="1"/>
</dbReference>
<dbReference type="PANTHER" id="PTHR44936">
    <property type="entry name" value="SENSOR PROTEIN CREC"/>
    <property type="match status" value="1"/>
</dbReference>
<sequence length="375" mass="39609">MGSRHALPVIAAAIVLVACGVAGAMAWSQRLWGLLTGAALVAIWLAALLWSAVARPREAVQPSTAGVDADAMVLRTLLDAAPTPMLGIDGDAVRALNRAARRLFATDDRILPPPAGLTDAGMSRLRHEGRSWRIDRVAVANGGTVAALVDVEQEERTAEARVGAEMIQVLGHELLNGLAPIVSLAESGAMAVAQPRVDLELLGEILGTLARRAEGLQRFTEAYRALARLPEPTRRAVRLAELADDLARLFAGCWPMVALAVDARDASWPFDRDQICQAVWALLQNAAEAAVAMPDPRVTLRMRADATGLSIEVEDNGAGVSAEAATRIFRPFHTTKPDGTGIGLSLARQIALGHGGTLTLTPGATTLFRLVLPAP</sequence>
<comment type="catalytic activity">
    <reaction evidence="1">
        <text>ATP + protein L-histidine = ADP + protein N-phospho-L-histidine.</text>
        <dbReference type="EC" id="2.7.13.3"/>
    </reaction>
</comment>
<dbReference type="Gene3D" id="3.30.565.10">
    <property type="entry name" value="Histidine kinase-like ATPase, C-terminal domain"/>
    <property type="match status" value="1"/>
</dbReference>
<dbReference type="Pfam" id="PF02518">
    <property type="entry name" value="HATPase_c"/>
    <property type="match status" value="1"/>
</dbReference>
<dbReference type="SUPFAM" id="SSF55874">
    <property type="entry name" value="ATPase domain of HSP90 chaperone/DNA topoisomerase II/histidine kinase"/>
    <property type="match status" value="1"/>
</dbReference>
<dbReference type="GO" id="GO:0004673">
    <property type="term" value="F:protein histidine kinase activity"/>
    <property type="evidence" value="ECO:0007669"/>
    <property type="project" value="UniProtKB-EC"/>
</dbReference>
<dbReference type="Proteomes" id="UP000249229">
    <property type="component" value="Unassembled WGS sequence"/>
</dbReference>
<proteinExistence type="predicted"/>
<dbReference type="EC" id="2.7.13.3" evidence="2"/>
<feature type="transmembrane region" description="Helical" evidence="7">
    <location>
        <begin position="6"/>
        <end position="27"/>
    </location>
</feature>
<evidence type="ECO:0000256" key="2">
    <source>
        <dbReference type="ARBA" id="ARBA00012438"/>
    </source>
</evidence>
<evidence type="ECO:0000256" key="7">
    <source>
        <dbReference type="SAM" id="Phobius"/>
    </source>
</evidence>
<evidence type="ECO:0000256" key="3">
    <source>
        <dbReference type="ARBA" id="ARBA00022679"/>
    </source>
</evidence>
<dbReference type="InterPro" id="IPR004358">
    <property type="entry name" value="Sig_transdc_His_kin-like_C"/>
</dbReference>
<name>A0A2W5P6G1_9SPHN</name>
<gene>
    <name evidence="9" type="ORF">DI544_09710</name>
</gene>
<dbReference type="PRINTS" id="PR00344">
    <property type="entry name" value="BCTRLSENSOR"/>
</dbReference>